<dbReference type="PANTHER" id="PTHR33383">
    <property type="entry name" value="MEMBRANE PROTEIN INSERTION EFFICIENCY FACTOR-RELATED"/>
    <property type="match status" value="1"/>
</dbReference>
<evidence type="ECO:0000256" key="1">
    <source>
        <dbReference type="HAMAP-Rule" id="MF_00386"/>
    </source>
</evidence>
<comment type="similarity">
    <text evidence="1">Belongs to the UPF0161 family.</text>
</comment>
<dbReference type="PANTHER" id="PTHR33383:SF1">
    <property type="entry name" value="MEMBRANE PROTEIN INSERTION EFFICIENCY FACTOR-RELATED"/>
    <property type="match status" value="1"/>
</dbReference>
<proteinExistence type="inferred from homology"/>
<dbReference type="Pfam" id="PF01809">
    <property type="entry name" value="YidD"/>
    <property type="match status" value="1"/>
</dbReference>
<dbReference type="Proteomes" id="UP000078263">
    <property type="component" value="Chromosome"/>
</dbReference>
<dbReference type="NCBIfam" id="TIGR00278">
    <property type="entry name" value="membrane protein insertion efficiency factor YidD"/>
    <property type="match status" value="1"/>
</dbReference>
<protein>
    <recommendedName>
        <fullName evidence="1">Putative membrane protein insertion efficiency factor</fullName>
    </recommendedName>
</protein>
<reference evidence="2 3" key="1">
    <citation type="submission" date="2016-05" db="EMBL/GenBank/DDBJ databases">
        <title>Compelete Genome Sequence of Bacteriochlorophyll-Synthesizing Bacterium Porphyrobacter neustonensis DSM 9434.</title>
        <authorList>
            <person name="Shi X.-L."/>
            <person name="Wu Y.-H."/>
            <person name="Cheng H."/>
            <person name="Xu L."/>
            <person name="Zhang X.-Q."/>
            <person name="Wang C.-S."/>
            <person name="Xu X.-W."/>
        </authorList>
    </citation>
    <scope>NUCLEOTIDE SEQUENCE [LARGE SCALE GENOMIC DNA]</scope>
    <source>
        <strain evidence="2 3">DSM 9434</strain>
    </source>
</reference>
<comment type="function">
    <text evidence="1">Could be involved in insertion of integral membrane proteins into the membrane.</text>
</comment>
<keyword evidence="3" id="KW-1185">Reference proteome</keyword>
<dbReference type="RefSeq" id="WP_068349499.1">
    <property type="nucleotide sequence ID" value="NZ_CP016033.1"/>
</dbReference>
<sequence length="69" mass="7626">MKQVLILIARGWQLGPSRILPPSCRYSPSCSQYAIEAIGKYGAAKGGWMAFKRIMRCQPWGGHGHDPVP</sequence>
<dbReference type="HAMAP" id="MF_00386">
    <property type="entry name" value="UPF0161_YidD"/>
    <property type="match status" value="1"/>
</dbReference>
<organism evidence="2 3">
    <name type="scientific">Erythrobacter neustonensis</name>
    <dbReference type="NCBI Taxonomy" id="1112"/>
    <lineage>
        <taxon>Bacteria</taxon>
        <taxon>Pseudomonadati</taxon>
        <taxon>Pseudomonadota</taxon>
        <taxon>Alphaproteobacteria</taxon>
        <taxon>Sphingomonadales</taxon>
        <taxon>Erythrobacteraceae</taxon>
        <taxon>Erythrobacter/Porphyrobacter group</taxon>
        <taxon>Erythrobacter</taxon>
    </lineage>
</organism>
<dbReference type="InterPro" id="IPR002696">
    <property type="entry name" value="Membr_insert_effic_factor_YidD"/>
</dbReference>
<dbReference type="SMART" id="SM01234">
    <property type="entry name" value="Haemolytic"/>
    <property type="match status" value="1"/>
</dbReference>
<dbReference type="OrthoDB" id="9801753at2"/>
<comment type="subcellular location">
    <subcellularLocation>
        <location evidence="1">Cell membrane</location>
        <topology evidence="1">Peripheral membrane protein</topology>
        <orientation evidence="1">Cytoplasmic side</orientation>
    </subcellularLocation>
</comment>
<name>A0A192D1Z2_9SPHN</name>
<dbReference type="GO" id="GO:0005886">
    <property type="term" value="C:plasma membrane"/>
    <property type="evidence" value="ECO:0007669"/>
    <property type="project" value="UniProtKB-SubCell"/>
</dbReference>
<dbReference type="EMBL" id="CP016033">
    <property type="protein sequence ID" value="ANK11996.1"/>
    <property type="molecule type" value="Genomic_DNA"/>
</dbReference>
<dbReference type="KEGG" id="pns:A9D12_02560"/>
<keyword evidence="1" id="KW-0472">Membrane</keyword>
<evidence type="ECO:0000313" key="3">
    <source>
        <dbReference type="Proteomes" id="UP000078263"/>
    </source>
</evidence>
<gene>
    <name evidence="2" type="ORF">A9D12_02560</name>
</gene>
<evidence type="ECO:0000313" key="2">
    <source>
        <dbReference type="EMBL" id="ANK11996.1"/>
    </source>
</evidence>
<accession>A0A192D1Z2</accession>
<dbReference type="STRING" id="1112.A9D12_02560"/>
<keyword evidence="1" id="KW-1003">Cell membrane</keyword>
<dbReference type="AlphaFoldDB" id="A0A192D1Z2"/>